<dbReference type="Proteomes" id="UP001600888">
    <property type="component" value="Unassembled WGS sequence"/>
</dbReference>
<keyword evidence="3" id="KW-1185">Reference proteome</keyword>
<feature type="region of interest" description="Disordered" evidence="1">
    <location>
        <begin position="75"/>
        <end position="101"/>
    </location>
</feature>
<evidence type="ECO:0000313" key="3">
    <source>
        <dbReference type="Proteomes" id="UP001600888"/>
    </source>
</evidence>
<evidence type="ECO:0000313" key="2">
    <source>
        <dbReference type="EMBL" id="KAL2272246.1"/>
    </source>
</evidence>
<accession>A0ABR4DPX8</accession>
<organism evidence="2 3">
    <name type="scientific">Diaporthe vaccinii</name>
    <dbReference type="NCBI Taxonomy" id="105482"/>
    <lineage>
        <taxon>Eukaryota</taxon>
        <taxon>Fungi</taxon>
        <taxon>Dikarya</taxon>
        <taxon>Ascomycota</taxon>
        <taxon>Pezizomycotina</taxon>
        <taxon>Sordariomycetes</taxon>
        <taxon>Sordariomycetidae</taxon>
        <taxon>Diaporthales</taxon>
        <taxon>Diaporthaceae</taxon>
        <taxon>Diaporthe</taxon>
        <taxon>Diaporthe eres species complex</taxon>
    </lineage>
</organism>
<reference evidence="2 3" key="1">
    <citation type="submission" date="2024-03" db="EMBL/GenBank/DDBJ databases">
        <title>A high-quality draft genome sequence of Diaporthe vaccinii, a causative agent of upright dieback and viscid rot disease in cranberry plants.</title>
        <authorList>
            <person name="Sarrasin M."/>
            <person name="Lang B.F."/>
            <person name="Burger G."/>
        </authorList>
    </citation>
    <scope>NUCLEOTIDE SEQUENCE [LARGE SCALE GENOMIC DNA]</scope>
    <source>
        <strain evidence="2 3">IS7</strain>
    </source>
</reference>
<dbReference type="EMBL" id="JBAWTH010000264">
    <property type="protein sequence ID" value="KAL2272246.1"/>
    <property type="molecule type" value="Genomic_DNA"/>
</dbReference>
<protein>
    <submittedName>
        <fullName evidence="2">Uncharacterized protein</fullName>
    </submittedName>
</protein>
<comment type="caution">
    <text evidence="2">The sequence shown here is derived from an EMBL/GenBank/DDBJ whole genome shotgun (WGS) entry which is preliminary data.</text>
</comment>
<name>A0ABR4DPX8_9PEZI</name>
<sequence length="101" mass="10726">MVTLPFSQATVYSVAFIVVPQLQVKLPTAPDLVLMTAETDDCLGLILAEEHYSAQKSAIFGTWSNVKPDGGWNGATTSPRAISGAATRQGIGRRSKTVTMS</sequence>
<feature type="compositionally biased region" description="Basic residues" evidence="1">
    <location>
        <begin position="91"/>
        <end position="101"/>
    </location>
</feature>
<evidence type="ECO:0000256" key="1">
    <source>
        <dbReference type="SAM" id="MobiDB-lite"/>
    </source>
</evidence>
<gene>
    <name evidence="2" type="ORF">FJTKL_07177</name>
</gene>
<proteinExistence type="predicted"/>